<dbReference type="GO" id="GO:0004034">
    <property type="term" value="F:aldose 1-epimerase activity"/>
    <property type="evidence" value="ECO:0007669"/>
    <property type="project" value="UniProtKB-EC"/>
</dbReference>
<accession>A0A4Z2GC85</accession>
<dbReference type="PANTHER" id="PTHR10091:SF0">
    <property type="entry name" value="GALACTOSE MUTAROTASE"/>
    <property type="match status" value="1"/>
</dbReference>
<gene>
    <name evidence="6" type="primary">GALM</name>
    <name evidence="6" type="ORF">EYF80_038934</name>
</gene>
<dbReference type="OrthoDB" id="274691at2759"/>
<dbReference type="PANTHER" id="PTHR10091">
    <property type="entry name" value="ALDOSE-1-EPIMERASE"/>
    <property type="match status" value="1"/>
</dbReference>
<dbReference type="Pfam" id="PF01263">
    <property type="entry name" value="Aldose_epim"/>
    <property type="match status" value="1"/>
</dbReference>
<sequence length="269" mass="29252">MASAQEGNIMSRPNSVVLDEAWMTQVSHQQWGEVAGLGRVDLWVLQSSLVRVEVLTLGAIIRSVCSRGRDGRMEDVVLGYDDLEGYVSDQRYLGAAVGRVANRIALGRFVVEGREHILDVNNGPNALHGGLRGFNKICRLSVVHLSYSCNLEAEHHEHVTQRPESVDQASRVPAAALFDKPGRLKADLDRGAGLKTGCVGKRAEQSGGVCELGRAGATASSRLNRTNRTLYVVVPNAVPPGRSLVESDQIMQVQKKLRLRVEEQSLGPV</sequence>
<evidence type="ECO:0000313" key="7">
    <source>
        <dbReference type="Proteomes" id="UP000314294"/>
    </source>
</evidence>
<comment type="caution">
    <text evidence="6">The sequence shown here is derived from an EMBL/GenBank/DDBJ whole genome shotgun (WGS) entry which is preliminary data.</text>
</comment>
<dbReference type="Gene3D" id="2.70.98.10">
    <property type="match status" value="1"/>
</dbReference>
<proteinExistence type="predicted"/>
<comment type="pathway">
    <text evidence="2">Carbohydrate metabolism; galactose metabolism.</text>
</comment>
<evidence type="ECO:0000313" key="6">
    <source>
        <dbReference type="EMBL" id="TNN50851.1"/>
    </source>
</evidence>
<comment type="function">
    <text evidence="5">Mutarotase that catalyzes the interconversion of beta-D-galactose and alpha-D-galactose during galactose metabolism. Beta-D-galactose is metabolized in the liver into glucose 1-phosphate, the primary metabolic fuel, by the action of four enzymes that constitute the Leloir pathway: GALM, GALK1 (galactokinase), GALT (galactose-1-phosphate uridylyltransferase) and GALE (UDP-galactose-4'-epimerase). Involved in the maintenance of the equilibrium between the beta- and alpha-anomers of galactose, therefore ensuring a sufficient supply of the alpha-anomer for GALK1. Also active on D-glucose although shows a preference for galactose over glucose.</text>
</comment>
<dbReference type="GO" id="GO:0030246">
    <property type="term" value="F:carbohydrate binding"/>
    <property type="evidence" value="ECO:0007669"/>
    <property type="project" value="InterPro"/>
</dbReference>
<comment type="catalytic activity">
    <reaction evidence="1">
        <text>alpha-D-galactose = beta-D-galactose</text>
        <dbReference type="Rhea" id="RHEA:28675"/>
        <dbReference type="ChEBI" id="CHEBI:27667"/>
        <dbReference type="ChEBI" id="CHEBI:28061"/>
        <dbReference type="EC" id="5.1.3.3"/>
    </reaction>
    <physiologicalReaction direction="right-to-left" evidence="1">
        <dbReference type="Rhea" id="RHEA:28677"/>
    </physiologicalReaction>
</comment>
<reference evidence="6 7" key="1">
    <citation type="submission" date="2019-03" db="EMBL/GenBank/DDBJ databases">
        <title>First draft genome of Liparis tanakae, snailfish: a comprehensive survey of snailfish specific genes.</title>
        <authorList>
            <person name="Kim W."/>
            <person name="Song I."/>
            <person name="Jeong J.-H."/>
            <person name="Kim D."/>
            <person name="Kim S."/>
            <person name="Ryu S."/>
            <person name="Song J.Y."/>
            <person name="Lee S.K."/>
        </authorList>
    </citation>
    <scope>NUCLEOTIDE SEQUENCE [LARGE SCALE GENOMIC DNA]</scope>
    <source>
        <tissue evidence="6">Muscle</tissue>
    </source>
</reference>
<dbReference type="Proteomes" id="UP000314294">
    <property type="component" value="Unassembled WGS sequence"/>
</dbReference>
<dbReference type="SUPFAM" id="SSF74650">
    <property type="entry name" value="Galactose mutarotase-like"/>
    <property type="match status" value="1"/>
</dbReference>
<evidence type="ECO:0000256" key="5">
    <source>
        <dbReference type="ARBA" id="ARBA00045743"/>
    </source>
</evidence>
<evidence type="ECO:0000256" key="4">
    <source>
        <dbReference type="ARBA" id="ARBA00032729"/>
    </source>
</evidence>
<dbReference type="InterPro" id="IPR014718">
    <property type="entry name" value="GH-type_carb-bd"/>
</dbReference>
<name>A0A4Z2GC85_9TELE</name>
<organism evidence="6 7">
    <name type="scientific">Liparis tanakae</name>
    <name type="common">Tanaka's snailfish</name>
    <dbReference type="NCBI Taxonomy" id="230148"/>
    <lineage>
        <taxon>Eukaryota</taxon>
        <taxon>Metazoa</taxon>
        <taxon>Chordata</taxon>
        <taxon>Craniata</taxon>
        <taxon>Vertebrata</taxon>
        <taxon>Euteleostomi</taxon>
        <taxon>Actinopterygii</taxon>
        <taxon>Neopterygii</taxon>
        <taxon>Teleostei</taxon>
        <taxon>Neoteleostei</taxon>
        <taxon>Acanthomorphata</taxon>
        <taxon>Eupercaria</taxon>
        <taxon>Perciformes</taxon>
        <taxon>Cottioidei</taxon>
        <taxon>Cottales</taxon>
        <taxon>Liparidae</taxon>
        <taxon>Liparis</taxon>
    </lineage>
</organism>
<evidence type="ECO:0000256" key="1">
    <source>
        <dbReference type="ARBA" id="ARBA00001712"/>
    </source>
</evidence>
<dbReference type="AlphaFoldDB" id="A0A4Z2GC85"/>
<keyword evidence="7" id="KW-1185">Reference proteome</keyword>
<dbReference type="GO" id="GO:0033499">
    <property type="term" value="P:galactose catabolic process via UDP-galactose, Leloir pathway"/>
    <property type="evidence" value="ECO:0007669"/>
    <property type="project" value="TreeGrafter"/>
</dbReference>
<protein>
    <recommendedName>
        <fullName evidence="3">Galactose mutarotase</fullName>
    </recommendedName>
    <alternativeName>
        <fullName evidence="4">Aldose 1-epimerase</fullName>
    </alternativeName>
</protein>
<evidence type="ECO:0000256" key="2">
    <source>
        <dbReference type="ARBA" id="ARBA00004947"/>
    </source>
</evidence>
<dbReference type="InterPro" id="IPR008183">
    <property type="entry name" value="Aldose_1/G6P_1-epimerase"/>
</dbReference>
<dbReference type="InterPro" id="IPR011013">
    <property type="entry name" value="Gal_mutarotase_sf_dom"/>
</dbReference>
<dbReference type="GO" id="GO:0006006">
    <property type="term" value="P:glucose metabolic process"/>
    <property type="evidence" value="ECO:0007669"/>
    <property type="project" value="TreeGrafter"/>
</dbReference>
<dbReference type="UniPathway" id="UPA00214"/>
<evidence type="ECO:0000256" key="3">
    <source>
        <dbReference type="ARBA" id="ARBA00021023"/>
    </source>
</evidence>
<dbReference type="EMBL" id="SRLO01000603">
    <property type="protein sequence ID" value="TNN50851.1"/>
    <property type="molecule type" value="Genomic_DNA"/>
</dbReference>